<sequence>MQQALEWQVNFWSGESSVEERRQFEHWLGLGPEQQGAWRHIQAMDSRLLDMASPSIAGALRDTRKLTARRRTLRTLLFISGSGLALYGARNTSQWQVIAADSRTRTGVQREVTLPDGGRLTLNTDSAVNIVYDEHVRSISLLRGEIHVATAADGHQPARPFIVETRYGRARAIGTRFTVRLDDDRSRVAVSQGMVELRPRQGDAVLVVNAGQEASFDGHDVGPARASPLGGEEWLRGLVIAERMPLREFLSTLARYRSGFLYCDPTVADLPVSGVFSIRDTDQTLAALLQVLPVSITYITRYWVSVSAA</sequence>
<dbReference type="InterPro" id="IPR032623">
    <property type="entry name" value="FecR_N"/>
</dbReference>
<evidence type="ECO:0000259" key="1">
    <source>
        <dbReference type="Pfam" id="PF04773"/>
    </source>
</evidence>
<organism evidence="3 4">
    <name type="scientific">Herbaspirillum lusitanum</name>
    <dbReference type="NCBI Taxonomy" id="213312"/>
    <lineage>
        <taxon>Bacteria</taxon>
        <taxon>Pseudomonadati</taxon>
        <taxon>Pseudomonadota</taxon>
        <taxon>Betaproteobacteria</taxon>
        <taxon>Burkholderiales</taxon>
        <taxon>Oxalobacteraceae</taxon>
        <taxon>Herbaspirillum</taxon>
    </lineage>
</organism>
<dbReference type="Gene3D" id="2.60.120.1440">
    <property type="match status" value="1"/>
</dbReference>
<dbReference type="PIRSF" id="PIRSF018266">
    <property type="entry name" value="FecR"/>
    <property type="match status" value="1"/>
</dbReference>
<dbReference type="InterPro" id="IPR006860">
    <property type="entry name" value="FecR"/>
</dbReference>
<feature type="domain" description="FecR N-terminal" evidence="2">
    <location>
        <begin position="2"/>
        <end position="43"/>
    </location>
</feature>
<dbReference type="Pfam" id="PF04773">
    <property type="entry name" value="FecR"/>
    <property type="match status" value="1"/>
</dbReference>
<protein>
    <submittedName>
        <fullName evidence="3">FecR domain-containing protein</fullName>
    </submittedName>
</protein>
<dbReference type="PANTHER" id="PTHR30273:SF2">
    <property type="entry name" value="PROTEIN FECR"/>
    <property type="match status" value="1"/>
</dbReference>
<evidence type="ECO:0000259" key="2">
    <source>
        <dbReference type="Pfam" id="PF16220"/>
    </source>
</evidence>
<feature type="domain" description="FecR protein" evidence="1">
    <location>
        <begin position="102"/>
        <end position="196"/>
    </location>
</feature>
<dbReference type="Proteomes" id="UP001629246">
    <property type="component" value="Unassembled WGS sequence"/>
</dbReference>
<evidence type="ECO:0000313" key="3">
    <source>
        <dbReference type="EMBL" id="MFL9926786.1"/>
    </source>
</evidence>
<dbReference type="InterPro" id="IPR012373">
    <property type="entry name" value="Ferrdict_sens_TM"/>
</dbReference>
<gene>
    <name evidence="3" type="ORF">PQR62_21105</name>
</gene>
<keyword evidence="4" id="KW-1185">Reference proteome</keyword>
<dbReference type="Pfam" id="PF16220">
    <property type="entry name" value="DUF4880"/>
    <property type="match status" value="1"/>
</dbReference>
<name>A0ABW9ACZ2_9BURK</name>
<dbReference type="RefSeq" id="WP_408160008.1">
    <property type="nucleotide sequence ID" value="NZ_JAQQFM010000010.1"/>
</dbReference>
<reference evidence="3 4" key="1">
    <citation type="journal article" date="2024" name="Chem. Sci.">
        <title>Discovery of megapolipeptins by genome mining of a Burkholderiales bacteria collection.</title>
        <authorList>
            <person name="Paulo B.S."/>
            <person name="Recchia M.J.J."/>
            <person name="Lee S."/>
            <person name="Fergusson C.H."/>
            <person name="Romanowski S.B."/>
            <person name="Hernandez A."/>
            <person name="Krull N."/>
            <person name="Liu D.Y."/>
            <person name="Cavanagh H."/>
            <person name="Bos A."/>
            <person name="Gray C.A."/>
            <person name="Murphy B.T."/>
            <person name="Linington R.G."/>
            <person name="Eustaquio A.S."/>
        </authorList>
    </citation>
    <scope>NUCLEOTIDE SEQUENCE [LARGE SCALE GENOMIC DNA]</scope>
    <source>
        <strain evidence="3 4">RL21-008-BIB-A</strain>
    </source>
</reference>
<comment type="caution">
    <text evidence="3">The sequence shown here is derived from an EMBL/GenBank/DDBJ whole genome shotgun (WGS) entry which is preliminary data.</text>
</comment>
<dbReference type="EMBL" id="JAQQFM010000010">
    <property type="protein sequence ID" value="MFL9926786.1"/>
    <property type="molecule type" value="Genomic_DNA"/>
</dbReference>
<proteinExistence type="predicted"/>
<evidence type="ECO:0000313" key="4">
    <source>
        <dbReference type="Proteomes" id="UP001629246"/>
    </source>
</evidence>
<dbReference type="PANTHER" id="PTHR30273">
    <property type="entry name" value="PERIPLASMIC SIGNAL SENSOR AND SIGMA FACTOR ACTIVATOR FECR-RELATED"/>
    <property type="match status" value="1"/>
</dbReference>
<accession>A0ABW9ACZ2</accession>